<evidence type="ECO:0000256" key="3">
    <source>
        <dbReference type="ARBA" id="ARBA00022833"/>
    </source>
</evidence>
<dbReference type="AlphaFoldDB" id="A0A380L166"/>
<dbReference type="Pfam" id="PF01475">
    <property type="entry name" value="FUR"/>
    <property type="match status" value="1"/>
</dbReference>
<comment type="cofactor">
    <cofactor evidence="7">
        <name>Zn(2+)</name>
        <dbReference type="ChEBI" id="CHEBI:29105"/>
    </cofactor>
    <text evidence="7">Binds 1 zinc ion per subunit.</text>
</comment>
<dbReference type="GO" id="GO:0008270">
    <property type="term" value="F:zinc ion binding"/>
    <property type="evidence" value="ECO:0007669"/>
    <property type="project" value="TreeGrafter"/>
</dbReference>
<dbReference type="InterPro" id="IPR043135">
    <property type="entry name" value="Fur_C"/>
</dbReference>
<dbReference type="Gene3D" id="1.10.10.10">
    <property type="entry name" value="Winged helix-like DNA-binding domain superfamily/Winged helix DNA-binding domain"/>
    <property type="match status" value="1"/>
</dbReference>
<dbReference type="PANTHER" id="PTHR33202">
    <property type="entry name" value="ZINC UPTAKE REGULATION PROTEIN"/>
    <property type="match status" value="1"/>
</dbReference>
<dbReference type="STRING" id="1123307.GCA_000380065_00176"/>
<keyword evidence="3 7" id="KW-0862">Zinc</keyword>
<feature type="binding site" evidence="7">
    <location>
        <position position="147"/>
    </location>
    <ligand>
        <name>Zn(2+)</name>
        <dbReference type="ChEBI" id="CHEBI:29105"/>
    </ligand>
</feature>
<evidence type="ECO:0000256" key="1">
    <source>
        <dbReference type="ARBA" id="ARBA00007957"/>
    </source>
</evidence>
<evidence type="ECO:0000256" key="7">
    <source>
        <dbReference type="PIRSR" id="PIRSR602481-1"/>
    </source>
</evidence>
<keyword evidence="2" id="KW-0678">Repressor</keyword>
<proteinExistence type="inferred from homology"/>
<keyword evidence="7" id="KW-0479">Metal-binding</keyword>
<dbReference type="SUPFAM" id="SSF46785">
    <property type="entry name" value="Winged helix' DNA-binding domain"/>
    <property type="match status" value="1"/>
</dbReference>
<evidence type="ECO:0000313" key="8">
    <source>
        <dbReference type="EMBL" id="SUN77512.1"/>
    </source>
</evidence>
<evidence type="ECO:0000256" key="5">
    <source>
        <dbReference type="ARBA" id="ARBA00023125"/>
    </source>
</evidence>
<sequence length="153" mass="17592">MMGIVLTKRGEKELTRILDIFRKKGIRLTDTRRAVTAYMIASKSHPSAEKIYQDLKPDFPKMSLATVYNNLKFLVDEGFVTELKISKDPTSYFDYMGHQHLNVICEICGKIADMDIDIPDLKREAEECTGYRIRKTQMMAYGICPECLKSGHF</sequence>
<dbReference type="OrthoDB" id="8659436at2"/>
<evidence type="ECO:0000256" key="6">
    <source>
        <dbReference type="ARBA" id="ARBA00023163"/>
    </source>
</evidence>
<feature type="binding site" evidence="7">
    <location>
        <position position="108"/>
    </location>
    <ligand>
        <name>Zn(2+)</name>
        <dbReference type="ChEBI" id="CHEBI:29105"/>
    </ligand>
</feature>
<comment type="similarity">
    <text evidence="1">Belongs to the Fur family.</text>
</comment>
<dbReference type="GO" id="GO:0000976">
    <property type="term" value="F:transcription cis-regulatory region binding"/>
    <property type="evidence" value="ECO:0007669"/>
    <property type="project" value="TreeGrafter"/>
</dbReference>
<keyword evidence="9" id="KW-1185">Reference proteome</keyword>
<dbReference type="PANTHER" id="PTHR33202:SF8">
    <property type="entry name" value="PEROXIDE-RESPONSIVE REPRESSOR PERR"/>
    <property type="match status" value="1"/>
</dbReference>
<dbReference type="Gene3D" id="3.30.1490.190">
    <property type="match status" value="1"/>
</dbReference>
<dbReference type="InterPro" id="IPR002481">
    <property type="entry name" value="FUR"/>
</dbReference>
<dbReference type="Proteomes" id="UP000254634">
    <property type="component" value="Unassembled WGS sequence"/>
</dbReference>
<dbReference type="InterPro" id="IPR036388">
    <property type="entry name" value="WH-like_DNA-bd_sf"/>
</dbReference>
<feature type="binding site" evidence="7">
    <location>
        <position position="105"/>
    </location>
    <ligand>
        <name>Zn(2+)</name>
        <dbReference type="ChEBI" id="CHEBI:29105"/>
    </ligand>
</feature>
<dbReference type="GO" id="GO:1900376">
    <property type="term" value="P:regulation of secondary metabolite biosynthetic process"/>
    <property type="evidence" value="ECO:0007669"/>
    <property type="project" value="TreeGrafter"/>
</dbReference>
<dbReference type="EMBL" id="UHFR01000005">
    <property type="protein sequence ID" value="SUN77512.1"/>
    <property type="molecule type" value="Genomic_DNA"/>
</dbReference>
<dbReference type="InterPro" id="IPR036390">
    <property type="entry name" value="WH_DNA-bd_sf"/>
</dbReference>
<dbReference type="GO" id="GO:0045892">
    <property type="term" value="P:negative regulation of DNA-templated transcription"/>
    <property type="evidence" value="ECO:0007669"/>
    <property type="project" value="TreeGrafter"/>
</dbReference>
<evidence type="ECO:0000256" key="2">
    <source>
        <dbReference type="ARBA" id="ARBA00022491"/>
    </source>
</evidence>
<keyword evidence="6" id="KW-0804">Transcription</keyword>
<reference evidence="8" key="1">
    <citation type="submission" date="2018-06" db="EMBL/GenBank/DDBJ databases">
        <authorList>
            <consortium name="Pathogen Informatics"/>
            <person name="Doyle S."/>
        </authorList>
    </citation>
    <scope>NUCLEOTIDE SEQUENCE [LARGE SCALE GENOMIC DNA]</scope>
    <source>
        <strain evidence="8">NCTC13765</strain>
    </source>
</reference>
<dbReference type="CDD" id="cd07153">
    <property type="entry name" value="Fur_like"/>
    <property type="match status" value="1"/>
</dbReference>
<name>A0A380L166_9STRE</name>
<evidence type="ECO:0000256" key="4">
    <source>
        <dbReference type="ARBA" id="ARBA00023015"/>
    </source>
</evidence>
<gene>
    <name evidence="8" type="primary">perR</name>
    <name evidence="8" type="ORF">NCTC13765_02039</name>
</gene>
<keyword evidence="5" id="KW-0238">DNA-binding</keyword>
<dbReference type="GO" id="GO:0003700">
    <property type="term" value="F:DNA-binding transcription factor activity"/>
    <property type="evidence" value="ECO:0007669"/>
    <property type="project" value="InterPro"/>
</dbReference>
<keyword evidence="4" id="KW-0805">Transcription regulation</keyword>
<protein>
    <submittedName>
        <fullName evidence="8">Putative Fe/Zn uptake regulation protein</fullName>
    </submittedName>
</protein>
<feature type="binding site" evidence="7">
    <location>
        <position position="144"/>
    </location>
    <ligand>
        <name>Zn(2+)</name>
        <dbReference type="ChEBI" id="CHEBI:29105"/>
    </ligand>
</feature>
<evidence type="ECO:0000313" key="9">
    <source>
        <dbReference type="Proteomes" id="UP000254634"/>
    </source>
</evidence>
<organism evidence="8 9">
    <name type="scientific">Streptococcus massiliensis</name>
    <dbReference type="NCBI Taxonomy" id="313439"/>
    <lineage>
        <taxon>Bacteria</taxon>
        <taxon>Bacillati</taxon>
        <taxon>Bacillota</taxon>
        <taxon>Bacilli</taxon>
        <taxon>Lactobacillales</taxon>
        <taxon>Streptococcaceae</taxon>
        <taxon>Streptococcus</taxon>
    </lineage>
</organism>
<accession>A0A380L166</accession>